<sequence>MNQSVVIAPVNQSLQDFLSKKGYSSIIVIADNNTKKHCYPRLKASLPKHRLVTVPAGESQKTLATCEQIWEAMTEEELDRHALVINIGGGVIGDMGGFCASVYKRGIDFLQVPTTLLSQVDASVGGKLGIDFQGFKNHLGVFRLPETVLIDPAFLESLPYREVRSGYAEIIKHCLIADAAKWDEIRRKDFEEQDWNDLIAHSVGIKQQVVDQDPTEKGLRKILNFGHTLGHAVETCFLAKPERERLFHGEAIAVGMIMESYLSYARKMIDQDTLTQIEEFLFASFGKVEIRPEEIEQIITLTRQDKKNKGKEIRFSLLERAGKCAYDIPVTPSEMRKSIAYYQGAV</sequence>
<comment type="cofactor">
    <cofactor evidence="1">
        <name>NAD(+)</name>
        <dbReference type="ChEBI" id="CHEBI:57540"/>
    </cofactor>
</comment>
<dbReference type="PANTHER" id="PTHR43622">
    <property type="entry name" value="3-DEHYDROQUINATE SYNTHASE"/>
    <property type="match status" value="1"/>
</dbReference>
<dbReference type="InterPro" id="IPR056179">
    <property type="entry name" value="DHQS_C"/>
</dbReference>
<evidence type="ECO:0000256" key="6">
    <source>
        <dbReference type="ARBA" id="ARBA00022833"/>
    </source>
</evidence>
<dbReference type="EMBL" id="CP056775">
    <property type="protein sequence ID" value="QRR02790.1"/>
    <property type="molecule type" value="Genomic_DNA"/>
</dbReference>
<organism evidence="13 14">
    <name type="scientific">Dyadobacter sandarakinus</name>
    <dbReference type="NCBI Taxonomy" id="2747268"/>
    <lineage>
        <taxon>Bacteria</taxon>
        <taxon>Pseudomonadati</taxon>
        <taxon>Bacteroidota</taxon>
        <taxon>Cytophagia</taxon>
        <taxon>Cytophagales</taxon>
        <taxon>Spirosomataceae</taxon>
        <taxon>Dyadobacter</taxon>
    </lineage>
</organism>
<dbReference type="Proteomes" id="UP000612680">
    <property type="component" value="Chromosome"/>
</dbReference>
<feature type="domain" description="3-dehydroquinate synthase N-terminal" evidence="11">
    <location>
        <begin position="52"/>
        <end position="164"/>
    </location>
</feature>
<dbReference type="RefSeq" id="WP_204658087.1">
    <property type="nucleotide sequence ID" value="NZ_CP056775.1"/>
</dbReference>
<comment type="function">
    <text evidence="3">Catalyzes the conversion of 3-deoxy-D-arabino-heptulosonate 7-phosphate (DAHP) to dehydroquinate (DHQ).</text>
</comment>
<accession>A0ABX7IA50</accession>
<keyword evidence="4" id="KW-0479">Metal-binding</keyword>
<evidence type="ECO:0000256" key="2">
    <source>
        <dbReference type="ARBA" id="ARBA00001941"/>
    </source>
</evidence>
<dbReference type="InterPro" id="IPR016037">
    <property type="entry name" value="DHQ_synth_AroB"/>
</dbReference>
<dbReference type="EC" id="4.2.3.4" evidence="10"/>
<dbReference type="InterPro" id="IPR030963">
    <property type="entry name" value="DHQ_synth_fam"/>
</dbReference>
<dbReference type="Pfam" id="PF01761">
    <property type="entry name" value="DHQ_synthase"/>
    <property type="match status" value="1"/>
</dbReference>
<protein>
    <recommendedName>
        <fullName evidence="10">3-dehydroquinate synthase</fullName>
        <ecNumber evidence="10">4.2.3.4</ecNumber>
    </recommendedName>
</protein>
<keyword evidence="14" id="KW-1185">Reference proteome</keyword>
<comment type="cofactor">
    <cofactor evidence="2">
        <name>Co(2+)</name>
        <dbReference type="ChEBI" id="CHEBI:48828"/>
    </cofactor>
</comment>
<gene>
    <name evidence="13" type="primary">aroB</name>
    <name evidence="13" type="ORF">HWI92_18660</name>
</gene>
<evidence type="ECO:0000256" key="1">
    <source>
        <dbReference type="ARBA" id="ARBA00001911"/>
    </source>
</evidence>
<keyword evidence="5" id="KW-0547">Nucleotide-binding</keyword>
<reference evidence="13 14" key="1">
    <citation type="submission" date="2020-06" db="EMBL/GenBank/DDBJ databases">
        <title>Dyadobacter sandarakinus sp. nov., isolated from the soil of the Arctic Yellow River Station.</title>
        <authorList>
            <person name="Zhang Y."/>
            <person name="Peng F."/>
        </authorList>
    </citation>
    <scope>NUCLEOTIDE SEQUENCE [LARGE SCALE GENOMIC DNA]</scope>
    <source>
        <strain evidence="13 14">Q3-56</strain>
    </source>
</reference>
<dbReference type="Gene3D" id="1.20.1090.10">
    <property type="entry name" value="Dehydroquinate synthase-like - alpha domain"/>
    <property type="match status" value="1"/>
</dbReference>
<dbReference type="NCBIfam" id="TIGR01357">
    <property type="entry name" value="aroB"/>
    <property type="match status" value="1"/>
</dbReference>
<proteinExistence type="predicted"/>
<keyword evidence="6" id="KW-0862">Zinc</keyword>
<evidence type="ECO:0000259" key="11">
    <source>
        <dbReference type="Pfam" id="PF01761"/>
    </source>
</evidence>
<evidence type="ECO:0000256" key="10">
    <source>
        <dbReference type="NCBIfam" id="TIGR01357"/>
    </source>
</evidence>
<dbReference type="PANTHER" id="PTHR43622:SF1">
    <property type="entry name" value="3-DEHYDROQUINATE SYNTHASE"/>
    <property type="match status" value="1"/>
</dbReference>
<dbReference type="CDD" id="cd08195">
    <property type="entry name" value="DHQS"/>
    <property type="match status" value="1"/>
</dbReference>
<name>A0ABX7IA50_9BACT</name>
<evidence type="ECO:0000256" key="7">
    <source>
        <dbReference type="ARBA" id="ARBA00023027"/>
    </source>
</evidence>
<dbReference type="Gene3D" id="3.40.50.1970">
    <property type="match status" value="1"/>
</dbReference>
<keyword evidence="9" id="KW-0170">Cobalt</keyword>
<keyword evidence="7" id="KW-0520">NAD</keyword>
<dbReference type="PIRSF" id="PIRSF001455">
    <property type="entry name" value="DHQ_synth"/>
    <property type="match status" value="1"/>
</dbReference>
<evidence type="ECO:0000256" key="8">
    <source>
        <dbReference type="ARBA" id="ARBA00023239"/>
    </source>
</evidence>
<feature type="domain" description="3-dehydroquinate synthase C-terminal" evidence="12">
    <location>
        <begin position="166"/>
        <end position="308"/>
    </location>
</feature>
<evidence type="ECO:0000313" key="14">
    <source>
        <dbReference type="Proteomes" id="UP000612680"/>
    </source>
</evidence>
<keyword evidence="8 13" id="KW-0456">Lyase</keyword>
<evidence type="ECO:0000313" key="13">
    <source>
        <dbReference type="EMBL" id="QRR02790.1"/>
    </source>
</evidence>
<dbReference type="InterPro" id="IPR030960">
    <property type="entry name" value="DHQS/DOIS_N"/>
</dbReference>
<evidence type="ECO:0000256" key="3">
    <source>
        <dbReference type="ARBA" id="ARBA00003485"/>
    </source>
</evidence>
<evidence type="ECO:0000256" key="9">
    <source>
        <dbReference type="ARBA" id="ARBA00023285"/>
    </source>
</evidence>
<dbReference type="GO" id="GO:0003856">
    <property type="term" value="F:3-dehydroquinate synthase activity"/>
    <property type="evidence" value="ECO:0007669"/>
    <property type="project" value="UniProtKB-EC"/>
</dbReference>
<evidence type="ECO:0000256" key="4">
    <source>
        <dbReference type="ARBA" id="ARBA00022723"/>
    </source>
</evidence>
<evidence type="ECO:0000259" key="12">
    <source>
        <dbReference type="Pfam" id="PF24621"/>
    </source>
</evidence>
<dbReference type="InterPro" id="IPR050071">
    <property type="entry name" value="Dehydroquinate_synthase"/>
</dbReference>
<dbReference type="Pfam" id="PF24621">
    <property type="entry name" value="DHQS_C"/>
    <property type="match status" value="1"/>
</dbReference>
<dbReference type="SUPFAM" id="SSF56796">
    <property type="entry name" value="Dehydroquinate synthase-like"/>
    <property type="match status" value="1"/>
</dbReference>
<evidence type="ECO:0000256" key="5">
    <source>
        <dbReference type="ARBA" id="ARBA00022741"/>
    </source>
</evidence>